<evidence type="ECO:0000313" key="4">
    <source>
        <dbReference type="Proteomes" id="UP001630127"/>
    </source>
</evidence>
<gene>
    <name evidence="3" type="ORF">ACH5RR_017891</name>
</gene>
<dbReference type="Proteomes" id="UP001630127">
    <property type="component" value="Unassembled WGS sequence"/>
</dbReference>
<proteinExistence type="predicted"/>
<evidence type="ECO:0008006" key="5">
    <source>
        <dbReference type="Google" id="ProtNLM"/>
    </source>
</evidence>
<dbReference type="AlphaFoldDB" id="A0ABD2ZMT0"/>
<sequence>MGYIAFFMAMMGVLSVSSARRANKGGGRGNVGGGTSGYDVPYNGDRSNGNAESLGGYDNPWSGGGGGRGDSGYEIYPRCGGHRNNGGNGGGSSGEGDPVMKTILDMVVIIIVMEMEDVVLRAVVEVTQVMKTILHMVAVGIVVEETRVIKLF</sequence>
<feature type="region of interest" description="Disordered" evidence="1">
    <location>
        <begin position="24"/>
        <end position="62"/>
    </location>
</feature>
<accession>A0ABD2ZMT0</accession>
<protein>
    <recommendedName>
        <fullName evidence="5">Glycine-rich protein</fullName>
    </recommendedName>
</protein>
<feature type="compositionally biased region" description="Gly residues" evidence="1">
    <location>
        <begin position="24"/>
        <end position="36"/>
    </location>
</feature>
<dbReference type="EMBL" id="JBJUIK010000008">
    <property type="protein sequence ID" value="KAL3519742.1"/>
    <property type="molecule type" value="Genomic_DNA"/>
</dbReference>
<evidence type="ECO:0000256" key="2">
    <source>
        <dbReference type="SAM" id="SignalP"/>
    </source>
</evidence>
<feature type="signal peptide" evidence="2">
    <location>
        <begin position="1"/>
        <end position="19"/>
    </location>
</feature>
<organism evidence="3 4">
    <name type="scientific">Cinchona calisaya</name>
    <dbReference type="NCBI Taxonomy" id="153742"/>
    <lineage>
        <taxon>Eukaryota</taxon>
        <taxon>Viridiplantae</taxon>
        <taxon>Streptophyta</taxon>
        <taxon>Embryophyta</taxon>
        <taxon>Tracheophyta</taxon>
        <taxon>Spermatophyta</taxon>
        <taxon>Magnoliopsida</taxon>
        <taxon>eudicotyledons</taxon>
        <taxon>Gunneridae</taxon>
        <taxon>Pentapetalae</taxon>
        <taxon>asterids</taxon>
        <taxon>lamiids</taxon>
        <taxon>Gentianales</taxon>
        <taxon>Rubiaceae</taxon>
        <taxon>Cinchonoideae</taxon>
        <taxon>Cinchoneae</taxon>
        <taxon>Cinchona</taxon>
    </lineage>
</organism>
<keyword evidence="2" id="KW-0732">Signal</keyword>
<evidence type="ECO:0000313" key="3">
    <source>
        <dbReference type="EMBL" id="KAL3519742.1"/>
    </source>
</evidence>
<evidence type="ECO:0000256" key="1">
    <source>
        <dbReference type="SAM" id="MobiDB-lite"/>
    </source>
</evidence>
<feature type="chain" id="PRO_5044856562" description="Glycine-rich protein" evidence="2">
    <location>
        <begin position="20"/>
        <end position="152"/>
    </location>
</feature>
<keyword evidence="4" id="KW-1185">Reference proteome</keyword>
<reference evidence="3 4" key="1">
    <citation type="submission" date="2024-11" db="EMBL/GenBank/DDBJ databases">
        <title>A near-complete genome assembly of Cinchona calisaya.</title>
        <authorList>
            <person name="Lian D.C."/>
            <person name="Zhao X.W."/>
            <person name="Wei L."/>
        </authorList>
    </citation>
    <scope>NUCLEOTIDE SEQUENCE [LARGE SCALE GENOMIC DNA]</scope>
    <source>
        <tissue evidence="3">Nenye</tissue>
    </source>
</reference>
<name>A0ABD2ZMT0_9GENT</name>
<comment type="caution">
    <text evidence="3">The sequence shown here is derived from an EMBL/GenBank/DDBJ whole genome shotgun (WGS) entry which is preliminary data.</text>
</comment>